<dbReference type="AlphaFoldDB" id="A0A8H6MKG6"/>
<evidence type="ECO:0000313" key="3">
    <source>
        <dbReference type="Proteomes" id="UP000639643"/>
    </source>
</evidence>
<dbReference type="OrthoDB" id="539213at2759"/>
<dbReference type="EMBL" id="WIGM01001597">
    <property type="protein sequence ID" value="KAF6793383.1"/>
    <property type="molecule type" value="Genomic_DNA"/>
</dbReference>
<evidence type="ECO:0000313" key="2">
    <source>
        <dbReference type="EMBL" id="KAF6793383.1"/>
    </source>
</evidence>
<evidence type="ECO:0000256" key="1">
    <source>
        <dbReference type="SAM" id="MobiDB-lite"/>
    </source>
</evidence>
<dbReference type="Proteomes" id="UP000639643">
    <property type="component" value="Unassembled WGS sequence"/>
</dbReference>
<gene>
    <name evidence="2" type="ORF">CMUS01_16098</name>
</gene>
<name>A0A8H6MKG6_9PEZI</name>
<proteinExistence type="predicted"/>
<evidence type="ECO:0008006" key="4">
    <source>
        <dbReference type="Google" id="ProtNLM"/>
    </source>
</evidence>
<feature type="region of interest" description="Disordered" evidence="1">
    <location>
        <begin position="1"/>
        <end position="40"/>
    </location>
</feature>
<keyword evidence="3" id="KW-1185">Reference proteome</keyword>
<protein>
    <recommendedName>
        <fullName evidence="4">Clr5 domain-containing protein</fullName>
    </recommendedName>
</protein>
<sequence length="704" mass="79687">MASIPRQIGRPSPFGPNPSTPQYLAVNSPEPTPPNVESSGLTPTAALVQQANLRARSNLLLQGRREELLSRCNDDQRRTLVTWLHDYWMHSFVTAKLWGKGPQQWTAGLVSEVTLGQFDIGGRWAVHSAVPSLDGLTHAPSHRTHEIPQPANLCQWAIHHQEGQDIECREGPKRPIETQAEFDLNDQSSWTLWPAHGTQTRSLQDAMAESFAHGRFSRTSSNELPISNDLVTQAVFKSPEELALDSVAFAIISGNLDSVRETLTNISPMLDFKAIRPYHLAASFLDGGHSCCLVTNGLIWFLTDDHPIALNNVDDDGHTVLDSLMISVLRSHTRLEPADVSSSFKNRTRFPGEEKDICGRWDADNPAVRRLYREEHHRIPKHWKHKFCHSAVQAVCHSMLSIFAPLSAPNINTLSGLFRRHCTNCGLEMKLGPFHTLVMVAYYLAECGMDDETLFGAVACAVCLLVLGGDAALAANVSDDWFMFRMSAEGDECRHHPITAAQLMEQIPRAAIDRWKSPCQTGWRCLFLILQRAAARLSEYLGFRREQASRVLNHRNIELDYQEDYTYQDSEEEGEYEEYPGCFLRQCHWNYDLPCIPKFGTLWASIQTELLTYRKVTDRDPSISANFRMRSLRRWLEGKTDDFLTPLVEDMMMKTYWDCGWFENDETIYVPTASDVSSHYFMNLDVWGRATFIDTIVPLGGGFI</sequence>
<organism evidence="2 3">
    <name type="scientific">Colletotrichum musicola</name>
    <dbReference type="NCBI Taxonomy" id="2175873"/>
    <lineage>
        <taxon>Eukaryota</taxon>
        <taxon>Fungi</taxon>
        <taxon>Dikarya</taxon>
        <taxon>Ascomycota</taxon>
        <taxon>Pezizomycotina</taxon>
        <taxon>Sordariomycetes</taxon>
        <taxon>Hypocreomycetidae</taxon>
        <taxon>Glomerellales</taxon>
        <taxon>Glomerellaceae</taxon>
        <taxon>Colletotrichum</taxon>
        <taxon>Colletotrichum orchidearum species complex</taxon>
    </lineage>
</organism>
<comment type="caution">
    <text evidence="2">The sequence shown here is derived from an EMBL/GenBank/DDBJ whole genome shotgun (WGS) entry which is preliminary data.</text>
</comment>
<accession>A0A8H6MKG6</accession>
<reference evidence="2" key="1">
    <citation type="journal article" date="2020" name="Phytopathology">
        <title>Genome Sequence Resources of Colletotrichum truncatum, C. plurivorum, C. musicola, and C. sojae: Four Species Pathogenic to Soybean (Glycine max).</title>
        <authorList>
            <person name="Rogerio F."/>
            <person name="Boufleur T.R."/>
            <person name="Ciampi-Guillardi M."/>
            <person name="Sukno S.A."/>
            <person name="Thon M.R."/>
            <person name="Massola Junior N.S."/>
            <person name="Baroncelli R."/>
        </authorList>
    </citation>
    <scope>NUCLEOTIDE SEQUENCE</scope>
    <source>
        <strain evidence="2">LFN0074</strain>
    </source>
</reference>